<reference evidence="3 4" key="1">
    <citation type="submission" date="2024-06" db="EMBL/GenBank/DDBJ databases">
        <title>Genomic Encyclopedia of Type Strains, Phase V (KMG-V): Genome sequencing to study the core and pangenomes of soil and plant-associated prokaryotes.</title>
        <authorList>
            <person name="Whitman W."/>
        </authorList>
    </citation>
    <scope>NUCLEOTIDE SEQUENCE [LARGE SCALE GENOMIC DNA]</scope>
    <source>
        <strain evidence="3 4">USDA 160</strain>
    </source>
</reference>
<feature type="transmembrane region" description="Helical" evidence="2">
    <location>
        <begin position="123"/>
        <end position="144"/>
    </location>
</feature>
<evidence type="ECO:0000256" key="2">
    <source>
        <dbReference type="SAM" id="Phobius"/>
    </source>
</evidence>
<dbReference type="Proteomes" id="UP001549291">
    <property type="component" value="Unassembled WGS sequence"/>
</dbReference>
<proteinExistence type="predicted"/>
<gene>
    <name evidence="3" type="ORF">ABIF63_003942</name>
</gene>
<keyword evidence="2" id="KW-0812">Transmembrane</keyword>
<evidence type="ECO:0000313" key="4">
    <source>
        <dbReference type="Proteomes" id="UP001549291"/>
    </source>
</evidence>
<feature type="region of interest" description="Disordered" evidence="1">
    <location>
        <begin position="1"/>
        <end position="23"/>
    </location>
</feature>
<keyword evidence="4" id="KW-1185">Reference proteome</keyword>
<keyword evidence="2" id="KW-0472">Membrane</keyword>
<protein>
    <submittedName>
        <fullName evidence="3">Uncharacterized protein</fullName>
    </submittedName>
</protein>
<dbReference type="EMBL" id="JBEPTQ010000002">
    <property type="protein sequence ID" value="MET4719836.1"/>
    <property type="molecule type" value="Genomic_DNA"/>
</dbReference>
<evidence type="ECO:0000256" key="1">
    <source>
        <dbReference type="SAM" id="MobiDB-lite"/>
    </source>
</evidence>
<accession>A0ABV2RSD3</accession>
<comment type="caution">
    <text evidence="3">The sequence shown here is derived from an EMBL/GenBank/DDBJ whole genome shotgun (WGS) entry which is preliminary data.</text>
</comment>
<sequence length="150" mass="17044">MSEEIEGELASEPVRPPARRKTSRARTLTETGCLLLLCQAWFRERCNDHQAAKMPDDEIRAILAETRAERHRLQQESIDAFVLKAVASALASFGIENDERKELRTDLQHLRRWRKSVEQAQSYTFKAVITVIVTGLMGAVWLGVRVVLGK</sequence>
<evidence type="ECO:0000313" key="3">
    <source>
        <dbReference type="EMBL" id="MET4719836.1"/>
    </source>
</evidence>
<organism evidence="3 4">
    <name type="scientific">Bradyrhizobium japonicum</name>
    <dbReference type="NCBI Taxonomy" id="375"/>
    <lineage>
        <taxon>Bacteria</taxon>
        <taxon>Pseudomonadati</taxon>
        <taxon>Pseudomonadota</taxon>
        <taxon>Alphaproteobacteria</taxon>
        <taxon>Hyphomicrobiales</taxon>
        <taxon>Nitrobacteraceae</taxon>
        <taxon>Bradyrhizobium</taxon>
    </lineage>
</organism>
<keyword evidence="2" id="KW-1133">Transmembrane helix</keyword>
<name>A0ABV2RSD3_BRAJP</name>